<organism evidence="1 2">
    <name type="scientific">Citrobacter arsenatis</name>
    <dbReference type="NCBI Taxonomy" id="2546350"/>
    <lineage>
        <taxon>Bacteria</taxon>
        <taxon>Pseudomonadati</taxon>
        <taxon>Pseudomonadota</taxon>
        <taxon>Gammaproteobacteria</taxon>
        <taxon>Enterobacterales</taxon>
        <taxon>Enterobacteriaceae</taxon>
        <taxon>Citrobacter</taxon>
    </lineage>
</organism>
<keyword evidence="2" id="KW-1185">Reference proteome</keyword>
<dbReference type="Proteomes" id="UP000293850">
    <property type="component" value="Chromosome"/>
</dbReference>
<dbReference type="AlphaFoldDB" id="A0A4P6WI36"/>
<gene>
    <name evidence="1" type="ORF">E1B03_07750</name>
</gene>
<dbReference type="InterPro" id="IPR025127">
    <property type="entry name" value="DUF4054"/>
</dbReference>
<dbReference type="EMBL" id="CP037864">
    <property type="protein sequence ID" value="QBM22337.1"/>
    <property type="molecule type" value="Genomic_DNA"/>
</dbReference>
<protein>
    <submittedName>
        <fullName evidence="1">DUF4054 domain-containing protein</fullName>
    </submittedName>
</protein>
<dbReference type="Pfam" id="PF13262">
    <property type="entry name" value="DUF4054"/>
    <property type="match status" value="1"/>
</dbReference>
<reference evidence="1 2" key="1">
    <citation type="submission" date="2019-03" db="EMBL/GenBank/DDBJ databases">
        <title>Complete genome sequence of an arsenate-respiring bacteria, Citrobacter sp. LY-1.</title>
        <authorList>
            <person name="Wang H."/>
            <person name="Liu Y."/>
            <person name="Li Q."/>
            <person name="Huang J."/>
        </authorList>
    </citation>
    <scope>NUCLEOTIDE SEQUENCE [LARGE SCALE GENOMIC DNA]</scope>
    <source>
        <strain evidence="1 2">LY-1</strain>
    </source>
</reference>
<dbReference type="KEGG" id="cars:E1B03_07750"/>
<evidence type="ECO:0000313" key="1">
    <source>
        <dbReference type="EMBL" id="QBM22337.1"/>
    </source>
</evidence>
<sequence>MVVVTLDVAEWKSKYPQYNALTNQQVEDLFYAATTYLENTPQCVISDEEKRKYFLYLLTAHIAYLFYVDANGDGGVTGMVGRLTSATEGSVSVGSSMANVPFNAEFFLQSPYGFMFWQATKVYRMGFYRGRRR</sequence>
<accession>A0A4P6WI36</accession>
<proteinExistence type="predicted"/>
<name>A0A4P6WI36_9ENTR</name>
<dbReference type="RefSeq" id="WP_133085989.1">
    <property type="nucleotide sequence ID" value="NZ_CP037864.1"/>
</dbReference>
<evidence type="ECO:0000313" key="2">
    <source>
        <dbReference type="Proteomes" id="UP000293850"/>
    </source>
</evidence>